<organism evidence="2 3">
    <name type="scientific">Lutibacter flavus</name>
    <dbReference type="NCBI Taxonomy" id="691689"/>
    <lineage>
        <taxon>Bacteria</taxon>
        <taxon>Pseudomonadati</taxon>
        <taxon>Bacteroidota</taxon>
        <taxon>Flavobacteriia</taxon>
        <taxon>Flavobacteriales</taxon>
        <taxon>Flavobacteriaceae</taxon>
        <taxon>Lutibacter</taxon>
    </lineage>
</organism>
<keyword evidence="1" id="KW-0812">Transmembrane</keyword>
<evidence type="ECO:0000313" key="2">
    <source>
        <dbReference type="EMBL" id="SNR36129.1"/>
    </source>
</evidence>
<evidence type="ECO:0000256" key="1">
    <source>
        <dbReference type="SAM" id="Phobius"/>
    </source>
</evidence>
<gene>
    <name evidence="2" type="ORF">SAMN04488111_0820</name>
</gene>
<protein>
    <recommendedName>
        <fullName evidence="4">DUF3810 domain-containing protein</fullName>
    </recommendedName>
</protein>
<reference evidence="3" key="1">
    <citation type="submission" date="2017-06" db="EMBL/GenBank/DDBJ databases">
        <authorList>
            <person name="Varghese N."/>
            <person name="Submissions S."/>
        </authorList>
    </citation>
    <scope>NUCLEOTIDE SEQUENCE [LARGE SCALE GENOMIC DNA]</scope>
    <source>
        <strain evidence="3">DSM 27993</strain>
    </source>
</reference>
<evidence type="ECO:0000313" key="3">
    <source>
        <dbReference type="Proteomes" id="UP000198412"/>
    </source>
</evidence>
<feature type="transmembrane region" description="Helical" evidence="1">
    <location>
        <begin position="75"/>
        <end position="94"/>
    </location>
</feature>
<dbReference type="Pfam" id="PF12725">
    <property type="entry name" value="DUF3810"/>
    <property type="match status" value="1"/>
</dbReference>
<dbReference type="AlphaFoldDB" id="A0A238VRK2"/>
<dbReference type="EMBL" id="FZNX01000001">
    <property type="protein sequence ID" value="SNR36129.1"/>
    <property type="molecule type" value="Genomic_DNA"/>
</dbReference>
<evidence type="ECO:0008006" key="4">
    <source>
        <dbReference type="Google" id="ProtNLM"/>
    </source>
</evidence>
<keyword evidence="3" id="KW-1185">Reference proteome</keyword>
<keyword evidence="1" id="KW-0472">Membrane</keyword>
<name>A0A238VRK2_9FLAO</name>
<dbReference type="Proteomes" id="UP000198412">
    <property type="component" value="Unassembled WGS sequence"/>
</dbReference>
<keyword evidence="1" id="KW-1133">Transmembrane helix</keyword>
<proteinExistence type="predicted"/>
<sequence>MQWAFIQIIANYPNYIEKYYSNGLYIYVSRFFRILFGWLPFSIGDLLYLSLIILIIRAIISVIKTKKINFKRTVYKVLGISSIIFFVFHFNWGLNYFRVPLNETLNIEKENYSNTELINFTKKLILKTNEIHVSITKNDTILIENPASKKEIKESAQLAYNELESNFPQFSYKNPKVKHSLFSVPLTYMGFAGYLNPITNEAQVNSLIPKNNYAATVCHEIAHQVGIASESEANFVGYLAATHSKDKYFNYSGYSLALRYSLFEVYRKDSVQFENLKPLINKGILKDFKQSQDFWESYHNWTEKYFKTFYDNYLKANKQKDGIKGYNKLVTLLINYYKTKDI</sequence>
<accession>A0A238VRK2</accession>
<dbReference type="InterPro" id="IPR024294">
    <property type="entry name" value="DUF3810"/>
</dbReference>